<sequence length="164" mass="17207">MIRLKRLSFVLILSAALLTVGTGGFSATSIDRSTDISVVEDERAFLGLEAHGRELPYGTTSEETTHSDVRLLTIENQFESDITSLTVTDASHGTPHVIGSIETPNRLEVGSSTTISAAVVCSASGDGTVDLYIKASTGSTTVEKTKSVSVTCSLQQTPANASEN</sequence>
<keyword evidence="2" id="KW-1185">Reference proteome</keyword>
<reference evidence="1 2" key="1">
    <citation type="journal article" date="2019" name="Int. J. Syst. Evol. Microbiol.">
        <title>The Global Catalogue of Microorganisms (GCM) 10K type strain sequencing project: providing services to taxonomists for standard genome sequencing and annotation.</title>
        <authorList>
            <consortium name="The Broad Institute Genomics Platform"/>
            <consortium name="The Broad Institute Genome Sequencing Center for Infectious Disease"/>
            <person name="Wu L."/>
            <person name="Ma J."/>
        </authorList>
    </citation>
    <scope>NUCLEOTIDE SEQUENCE [LARGE SCALE GENOMIC DNA]</scope>
    <source>
        <strain evidence="1 2">CGMCC 1.12125</strain>
    </source>
</reference>
<proteinExistence type="predicted"/>
<name>A0ABD6CBJ8_9EURY</name>
<organism evidence="1 2">
    <name type="scientific">Halorientalis brevis</name>
    <dbReference type="NCBI Taxonomy" id="1126241"/>
    <lineage>
        <taxon>Archaea</taxon>
        <taxon>Methanobacteriati</taxon>
        <taxon>Methanobacteriota</taxon>
        <taxon>Stenosarchaea group</taxon>
        <taxon>Halobacteria</taxon>
        <taxon>Halobacteriales</taxon>
        <taxon>Haloarculaceae</taxon>
        <taxon>Halorientalis</taxon>
    </lineage>
</organism>
<protein>
    <submittedName>
        <fullName evidence="1">Uncharacterized protein</fullName>
    </submittedName>
</protein>
<dbReference type="AlphaFoldDB" id="A0ABD6CBJ8"/>
<dbReference type="EMBL" id="JBHUDJ010000003">
    <property type="protein sequence ID" value="MFD1587086.1"/>
    <property type="molecule type" value="Genomic_DNA"/>
</dbReference>
<dbReference type="RefSeq" id="WP_247375223.1">
    <property type="nucleotide sequence ID" value="NZ_JALLGV010000001.1"/>
</dbReference>
<dbReference type="Proteomes" id="UP001597119">
    <property type="component" value="Unassembled WGS sequence"/>
</dbReference>
<evidence type="ECO:0000313" key="1">
    <source>
        <dbReference type="EMBL" id="MFD1587086.1"/>
    </source>
</evidence>
<accession>A0ABD6CBJ8</accession>
<gene>
    <name evidence="1" type="ORF">ACFR9U_08820</name>
</gene>
<evidence type="ECO:0000313" key="2">
    <source>
        <dbReference type="Proteomes" id="UP001597119"/>
    </source>
</evidence>
<comment type="caution">
    <text evidence="1">The sequence shown here is derived from an EMBL/GenBank/DDBJ whole genome shotgun (WGS) entry which is preliminary data.</text>
</comment>